<comment type="similarity">
    <text evidence="1 2">Belongs to the anti-sigma-factor antagonist family.</text>
</comment>
<dbReference type="PROSITE" id="PS50801">
    <property type="entry name" value="STAS"/>
    <property type="match status" value="1"/>
</dbReference>
<dbReference type="HOGENOM" id="CLU_115403_6_4_0"/>
<accession>F7YV01</accession>
<evidence type="ECO:0000256" key="1">
    <source>
        <dbReference type="ARBA" id="ARBA00009013"/>
    </source>
</evidence>
<evidence type="ECO:0000313" key="4">
    <source>
        <dbReference type="EMBL" id="AEH50285.1"/>
    </source>
</evidence>
<dbReference type="InterPro" id="IPR036513">
    <property type="entry name" value="STAS_dom_sf"/>
</dbReference>
<dbReference type="STRING" id="688269.Theth_0183"/>
<dbReference type="eggNOG" id="COG1366">
    <property type="taxonomic scope" value="Bacteria"/>
</dbReference>
<dbReference type="RefSeq" id="WP_013931508.1">
    <property type="nucleotide sequence ID" value="NC_015707.1"/>
</dbReference>
<evidence type="ECO:0000256" key="2">
    <source>
        <dbReference type="RuleBase" id="RU003749"/>
    </source>
</evidence>
<dbReference type="AlphaFoldDB" id="F7YV01"/>
<dbReference type="GO" id="GO:0043856">
    <property type="term" value="F:anti-sigma factor antagonist activity"/>
    <property type="evidence" value="ECO:0007669"/>
    <property type="project" value="InterPro"/>
</dbReference>
<evidence type="ECO:0000313" key="5">
    <source>
        <dbReference type="Proteomes" id="UP000006804"/>
    </source>
</evidence>
<dbReference type="Gene3D" id="3.30.750.24">
    <property type="entry name" value="STAS domain"/>
    <property type="match status" value="1"/>
</dbReference>
<name>F7YV01_9THEM</name>
<feature type="domain" description="STAS" evidence="3">
    <location>
        <begin position="4"/>
        <end position="114"/>
    </location>
</feature>
<dbReference type="InterPro" id="IPR003658">
    <property type="entry name" value="Anti-sigma_ant"/>
</dbReference>
<dbReference type="PANTHER" id="PTHR33495">
    <property type="entry name" value="ANTI-SIGMA FACTOR ANTAGONIST TM_1081-RELATED-RELATED"/>
    <property type="match status" value="1"/>
</dbReference>
<dbReference type="Proteomes" id="UP000006804">
    <property type="component" value="Chromosome"/>
</dbReference>
<organism evidence="4 5">
    <name type="scientific">Pseudothermotoga thermarum DSM 5069</name>
    <dbReference type="NCBI Taxonomy" id="688269"/>
    <lineage>
        <taxon>Bacteria</taxon>
        <taxon>Thermotogati</taxon>
        <taxon>Thermotogota</taxon>
        <taxon>Thermotogae</taxon>
        <taxon>Thermotogales</taxon>
        <taxon>Thermotogaceae</taxon>
        <taxon>Pseudothermotoga</taxon>
    </lineage>
</organism>
<dbReference type="Pfam" id="PF01740">
    <property type="entry name" value="STAS"/>
    <property type="match status" value="1"/>
</dbReference>
<reference evidence="4 5" key="1">
    <citation type="submission" date="2010-11" db="EMBL/GenBank/DDBJ databases">
        <title>The complete genome of Thermotoga thermarum DSM 5069.</title>
        <authorList>
            <consortium name="US DOE Joint Genome Institute (JGI-PGF)"/>
            <person name="Lucas S."/>
            <person name="Copeland A."/>
            <person name="Lapidus A."/>
            <person name="Bruce D."/>
            <person name="Goodwin L."/>
            <person name="Pitluck S."/>
            <person name="Kyrpides N."/>
            <person name="Mavromatis K."/>
            <person name="Ivanova N."/>
            <person name="Zeytun A."/>
            <person name="Brettin T."/>
            <person name="Detter J.C."/>
            <person name="Tapia R."/>
            <person name="Han C."/>
            <person name="Land M."/>
            <person name="Hauser L."/>
            <person name="Markowitz V."/>
            <person name="Cheng J.-F."/>
            <person name="Hugenholtz P."/>
            <person name="Woyke T."/>
            <person name="Wu D."/>
            <person name="Spring S."/>
            <person name="Schroeder M."/>
            <person name="Brambilla E."/>
            <person name="Klenk H.-P."/>
            <person name="Eisen J.A."/>
        </authorList>
    </citation>
    <scope>NUCLEOTIDE SEQUENCE [LARGE SCALE GENOMIC DNA]</scope>
    <source>
        <strain evidence="4 5">DSM 5069</strain>
    </source>
</reference>
<dbReference type="SUPFAM" id="SSF52091">
    <property type="entry name" value="SpoIIaa-like"/>
    <property type="match status" value="1"/>
</dbReference>
<dbReference type="PANTHER" id="PTHR33495:SF2">
    <property type="entry name" value="ANTI-SIGMA FACTOR ANTAGONIST TM_1081-RELATED"/>
    <property type="match status" value="1"/>
</dbReference>
<dbReference type="InterPro" id="IPR002645">
    <property type="entry name" value="STAS_dom"/>
</dbReference>
<dbReference type="CDD" id="cd07043">
    <property type="entry name" value="STAS_anti-anti-sigma_factors"/>
    <property type="match status" value="1"/>
</dbReference>
<dbReference type="OrthoDB" id="9794628at2"/>
<proteinExistence type="inferred from homology"/>
<dbReference type="EMBL" id="CP002351">
    <property type="protein sequence ID" value="AEH50285.1"/>
    <property type="molecule type" value="Genomic_DNA"/>
</dbReference>
<sequence length="120" mass="13385">MGNELFTVKNVKDLWIIKPTGILDLYNSSDFKEKVKNEYINQGKVNLIIDLSSVEYMDSSALGVLVGLQRSCRLNGGTLVLCGLNDNLMRIFQITSLVSVFRIFPNVEDAIKALLEEGKS</sequence>
<evidence type="ECO:0000259" key="3">
    <source>
        <dbReference type="PROSITE" id="PS50801"/>
    </source>
</evidence>
<protein>
    <recommendedName>
        <fullName evidence="2">Anti-sigma factor antagonist</fullName>
    </recommendedName>
</protein>
<dbReference type="NCBIfam" id="TIGR00377">
    <property type="entry name" value="ant_ant_sig"/>
    <property type="match status" value="1"/>
</dbReference>
<dbReference type="PATRIC" id="fig|688269.3.peg.188"/>
<keyword evidence="5" id="KW-1185">Reference proteome</keyword>
<dbReference type="KEGG" id="tta:Theth_0183"/>
<gene>
    <name evidence="4" type="ORF">Theth_0183</name>
</gene>